<feature type="domain" description="Enoyl reductase (ER)" evidence="1">
    <location>
        <begin position="11"/>
        <end position="324"/>
    </location>
</feature>
<dbReference type="InterPro" id="IPR051397">
    <property type="entry name" value="Zn-ADH-like_protein"/>
</dbReference>
<dbReference type="GO" id="GO:0043957">
    <property type="term" value="F:acryloyl-CoA reductase (NADPH) activity"/>
    <property type="evidence" value="ECO:0007669"/>
    <property type="project" value="TreeGrafter"/>
</dbReference>
<dbReference type="PANTHER" id="PTHR43677:SF1">
    <property type="entry name" value="ACRYLYL-COA REDUCTASE ACUI-RELATED"/>
    <property type="match status" value="1"/>
</dbReference>
<reference evidence="2 3" key="1">
    <citation type="submission" date="2016-11" db="EMBL/GenBank/DDBJ databases">
        <authorList>
            <person name="Jaros S."/>
            <person name="Januszkiewicz K."/>
            <person name="Wedrychowicz H."/>
        </authorList>
    </citation>
    <scope>NUCLEOTIDE SEQUENCE [LARGE SCALE GENOMIC DNA]</scope>
    <source>
        <strain evidence="2 3">CGMCC 1.10190</strain>
    </source>
</reference>
<dbReference type="EMBL" id="FQXE01000002">
    <property type="protein sequence ID" value="SHH21457.1"/>
    <property type="molecule type" value="Genomic_DNA"/>
</dbReference>
<dbReference type="Gene3D" id="3.90.180.10">
    <property type="entry name" value="Medium-chain alcohol dehydrogenases, catalytic domain"/>
    <property type="match status" value="1"/>
</dbReference>
<gene>
    <name evidence="2" type="ORF">SAMN04488135_102475</name>
</gene>
<dbReference type="Pfam" id="PF00107">
    <property type="entry name" value="ADH_zinc_N"/>
    <property type="match status" value="1"/>
</dbReference>
<dbReference type="InterPro" id="IPR036291">
    <property type="entry name" value="NAD(P)-bd_dom_sf"/>
</dbReference>
<dbReference type="InterPro" id="IPR011032">
    <property type="entry name" value="GroES-like_sf"/>
</dbReference>
<evidence type="ECO:0000313" key="2">
    <source>
        <dbReference type="EMBL" id="SHH21457.1"/>
    </source>
</evidence>
<protein>
    <submittedName>
        <fullName evidence="2">Putative quinone oxidoreductase, YhdH/YhfP family</fullName>
    </submittedName>
</protein>
<dbReference type="Proteomes" id="UP000184226">
    <property type="component" value="Unassembled WGS sequence"/>
</dbReference>
<dbReference type="PANTHER" id="PTHR43677">
    <property type="entry name" value="SHORT-CHAIN DEHYDROGENASE/REDUCTASE"/>
    <property type="match status" value="1"/>
</dbReference>
<dbReference type="STRING" id="658167.SAMN04488135_102475"/>
<accession>A0A1M5R4Y7</accession>
<dbReference type="OrthoDB" id="9782155at2"/>
<dbReference type="InterPro" id="IPR013154">
    <property type="entry name" value="ADH-like_N"/>
</dbReference>
<dbReference type="SUPFAM" id="SSF51735">
    <property type="entry name" value="NAD(P)-binding Rossmann-fold domains"/>
    <property type="match status" value="1"/>
</dbReference>
<evidence type="ECO:0000259" key="1">
    <source>
        <dbReference type="SMART" id="SM00829"/>
    </source>
</evidence>
<dbReference type="SMART" id="SM00829">
    <property type="entry name" value="PKS_ER"/>
    <property type="match status" value="1"/>
</dbReference>
<dbReference type="RefSeq" id="WP_073102077.1">
    <property type="nucleotide sequence ID" value="NZ_FQXE01000002.1"/>
</dbReference>
<keyword evidence="3" id="KW-1185">Reference proteome</keyword>
<sequence length="328" mass="34581">MFNAILIEKQDAAYRASLKQVEESALPEGDVSIKVAYSTLNYKDALAITGKAPVVRQFPMVPGIDLAGTVEHSAHADFKAGDQVILNGWGVGEAHWGGLAQKARVNGEWLIRMPEGMLASQAMAIGTAGYTAMLCVMALQRNGVTPDKGDILVTGAAGGVGSVAISILAKLGYRVVASTGRPDEADYLKNLGAAEIIDRGTLSQPGKPLAKERWAAAVDSVGSHTLANVCASMRYRGVVAACGLAQGMDFPASVAPFILRGITLQGIDSVYCPVADRQEAWRRLGKDLDIGKLTQINATTIGLDQVVEKAAELLAGQVRGRIVVDVNR</sequence>
<name>A0A1M5R4Y7_9BURK</name>
<dbReference type="CDD" id="cd08288">
    <property type="entry name" value="MDR_yhdh"/>
    <property type="match status" value="1"/>
</dbReference>
<dbReference type="InterPro" id="IPR014188">
    <property type="entry name" value="Acrylyl-CoA_reductase_AcuI"/>
</dbReference>
<dbReference type="InterPro" id="IPR020843">
    <property type="entry name" value="ER"/>
</dbReference>
<dbReference type="NCBIfam" id="TIGR02823">
    <property type="entry name" value="oxido_YhdH"/>
    <property type="match status" value="1"/>
</dbReference>
<evidence type="ECO:0000313" key="3">
    <source>
        <dbReference type="Proteomes" id="UP000184226"/>
    </source>
</evidence>
<dbReference type="AlphaFoldDB" id="A0A1M5R4Y7"/>
<dbReference type="Gene3D" id="3.40.50.720">
    <property type="entry name" value="NAD(P)-binding Rossmann-like Domain"/>
    <property type="match status" value="1"/>
</dbReference>
<dbReference type="Pfam" id="PF08240">
    <property type="entry name" value="ADH_N"/>
    <property type="match status" value="1"/>
</dbReference>
<organism evidence="2 3">
    <name type="scientific">Pollutimonas bauzanensis</name>
    <dbReference type="NCBI Taxonomy" id="658167"/>
    <lineage>
        <taxon>Bacteria</taxon>
        <taxon>Pseudomonadati</taxon>
        <taxon>Pseudomonadota</taxon>
        <taxon>Betaproteobacteria</taxon>
        <taxon>Burkholderiales</taxon>
        <taxon>Alcaligenaceae</taxon>
        <taxon>Pollutimonas</taxon>
    </lineage>
</organism>
<dbReference type="SUPFAM" id="SSF50129">
    <property type="entry name" value="GroES-like"/>
    <property type="match status" value="1"/>
</dbReference>
<proteinExistence type="predicted"/>
<dbReference type="InterPro" id="IPR013149">
    <property type="entry name" value="ADH-like_C"/>
</dbReference>